<feature type="chain" id="PRO_5027031368" evidence="4">
    <location>
        <begin position="30"/>
        <end position="433"/>
    </location>
</feature>
<keyword evidence="3" id="KW-0574">Periplasm</keyword>
<evidence type="ECO:0000256" key="4">
    <source>
        <dbReference type="SAM" id="SignalP"/>
    </source>
</evidence>
<dbReference type="AlphaFoldDB" id="A0A6L9UJT5"/>
<evidence type="ECO:0000256" key="1">
    <source>
        <dbReference type="ARBA" id="ARBA00004418"/>
    </source>
</evidence>
<feature type="signal peptide" evidence="4">
    <location>
        <begin position="1"/>
        <end position="29"/>
    </location>
</feature>
<dbReference type="Pfam" id="PF13416">
    <property type="entry name" value="SBP_bac_8"/>
    <property type="match status" value="1"/>
</dbReference>
<evidence type="ECO:0000256" key="3">
    <source>
        <dbReference type="ARBA" id="ARBA00022764"/>
    </source>
</evidence>
<dbReference type="Proteomes" id="UP000483035">
    <property type="component" value="Unassembled WGS sequence"/>
</dbReference>
<evidence type="ECO:0000256" key="2">
    <source>
        <dbReference type="ARBA" id="ARBA00008520"/>
    </source>
</evidence>
<dbReference type="SUPFAM" id="SSF53850">
    <property type="entry name" value="Periplasmic binding protein-like II"/>
    <property type="match status" value="1"/>
</dbReference>
<dbReference type="InterPro" id="IPR006059">
    <property type="entry name" value="SBP"/>
</dbReference>
<dbReference type="EMBL" id="WUEY01000029">
    <property type="protein sequence ID" value="NEI74367.1"/>
    <property type="molecule type" value="Genomic_DNA"/>
</dbReference>
<evidence type="ECO:0000313" key="5">
    <source>
        <dbReference type="EMBL" id="NEI74367.1"/>
    </source>
</evidence>
<dbReference type="CDD" id="cd14748">
    <property type="entry name" value="PBP2_UgpB"/>
    <property type="match status" value="1"/>
</dbReference>
<dbReference type="GO" id="GO:0042597">
    <property type="term" value="C:periplasmic space"/>
    <property type="evidence" value="ECO:0007669"/>
    <property type="project" value="UniProtKB-SubCell"/>
</dbReference>
<dbReference type="PANTHER" id="PTHR43649">
    <property type="entry name" value="ARABINOSE-BINDING PROTEIN-RELATED"/>
    <property type="match status" value="1"/>
</dbReference>
<name>A0A6L9UJT5_9HYPH</name>
<proteinExistence type="inferred from homology"/>
<dbReference type="Gene3D" id="3.40.190.10">
    <property type="entry name" value="Periplasmic binding protein-like II"/>
    <property type="match status" value="2"/>
</dbReference>
<dbReference type="InterPro" id="IPR050490">
    <property type="entry name" value="Bact_solute-bd_prot1"/>
</dbReference>
<accession>A0A6L9UJT5</accession>
<organism evidence="5 6">
    <name type="scientific">Rhizobium lusitanum</name>
    <dbReference type="NCBI Taxonomy" id="293958"/>
    <lineage>
        <taxon>Bacteria</taxon>
        <taxon>Pseudomonadati</taxon>
        <taxon>Pseudomonadota</taxon>
        <taxon>Alphaproteobacteria</taxon>
        <taxon>Hyphomicrobiales</taxon>
        <taxon>Rhizobiaceae</taxon>
        <taxon>Rhizobium/Agrobacterium group</taxon>
        <taxon>Rhizobium</taxon>
    </lineage>
</organism>
<reference evidence="5 6" key="1">
    <citation type="submission" date="2019-12" db="EMBL/GenBank/DDBJ databases">
        <title>Rhizobium genotypes associated with high levels of biological nitrogen fixation by grain legumes in a temperate-maritime cropping system.</title>
        <authorList>
            <person name="Maluk M."/>
            <person name="Francesc Ferrando Molina F."/>
            <person name="Lopez Del Egido L."/>
            <person name="Lafos M."/>
            <person name="Langarica-Fuentes A."/>
            <person name="Gebre Yohannes G."/>
            <person name="Young M.W."/>
            <person name="Martin P."/>
            <person name="Gantlett R."/>
            <person name="Kenicer G."/>
            <person name="Hawes C."/>
            <person name="Begg G.S."/>
            <person name="Quilliam R.S."/>
            <person name="Squire G.R."/>
            <person name="Poole P.S."/>
            <person name="Young P.W."/>
            <person name="Iannetta P.M."/>
            <person name="James E.K."/>
        </authorList>
    </citation>
    <scope>NUCLEOTIDE SEQUENCE [LARGE SCALE GENOMIC DNA]</scope>
    <source>
        <strain evidence="5 6">JHI1118</strain>
    </source>
</reference>
<sequence length="433" mass="46728">MIHLNKRNAFKLAAAGLSYLALGTGIALAQTKLDFYYPVQVGGPVTKIIDGYVQKFMAENPDIVVAPIYAGNYNDTTTKALTAAKAGTPPAVAVLLATDVFTLIDEDVIEPIDDLVKSDDDKAWVKGFMPAFLKSAQTEGHLWSIPFQRSTAVMYYNKQAFKDAGLDPQKYPATWEDMVAAGKAVTTTDSSGQVNRWGVGIAGNIGSAQWLFGALVAENGAKLVNEEGTETYLTDPKVVEALQFWVDLSKKDAIHPPGIFEWGTAPADFLAGRVAMIWHTTGNLTNIRKNATFDFGVAPFPGHPTPASVLGGGNLYIFKDASDEQKAAAFKLVKFLTSDEILADWAVQTGYVAPRDGSWETDTMKKYVAETPQALVALKQIPASVPEFSTHENARTTKILNDALAAALTGSKTAEAAMADAQKEIDLILKPYR</sequence>
<dbReference type="RefSeq" id="WP_163993546.1">
    <property type="nucleotide sequence ID" value="NZ_WUEY01000029.1"/>
</dbReference>
<dbReference type="PANTHER" id="PTHR43649:SF12">
    <property type="entry name" value="DIACETYLCHITOBIOSE BINDING PROTEIN DASA"/>
    <property type="match status" value="1"/>
</dbReference>
<comment type="subcellular location">
    <subcellularLocation>
        <location evidence="1">Periplasm</location>
    </subcellularLocation>
</comment>
<comment type="similarity">
    <text evidence="2">Belongs to the bacterial solute-binding protein 1 family.</text>
</comment>
<comment type="caution">
    <text evidence="5">The sequence shown here is derived from an EMBL/GenBank/DDBJ whole genome shotgun (WGS) entry which is preliminary data.</text>
</comment>
<evidence type="ECO:0000313" key="6">
    <source>
        <dbReference type="Proteomes" id="UP000483035"/>
    </source>
</evidence>
<keyword evidence="4" id="KW-0732">Signal</keyword>
<gene>
    <name evidence="5" type="ORF">GR212_32965</name>
</gene>
<protein>
    <submittedName>
        <fullName evidence="5">Extracellular solute-binding protein</fullName>
    </submittedName>
</protein>